<keyword evidence="2" id="KW-1185">Reference proteome</keyword>
<dbReference type="Proteomes" id="UP000183974">
    <property type="component" value="Unassembled WGS sequence"/>
</dbReference>
<protein>
    <submittedName>
        <fullName evidence="1">Phosphohistidine phosphatase</fullName>
    </submittedName>
</protein>
<dbReference type="InterPro" id="IPR029033">
    <property type="entry name" value="His_PPase_superfam"/>
</dbReference>
<dbReference type="EMBL" id="FRBR01000012">
    <property type="protein sequence ID" value="SHM24294.1"/>
    <property type="molecule type" value="Genomic_DNA"/>
</dbReference>
<dbReference type="AlphaFoldDB" id="A0A1M7H6T0"/>
<reference evidence="1 2" key="1">
    <citation type="submission" date="2016-11" db="EMBL/GenBank/DDBJ databases">
        <authorList>
            <person name="Jaros S."/>
            <person name="Januszkiewicz K."/>
            <person name="Wedrychowicz H."/>
        </authorList>
    </citation>
    <scope>NUCLEOTIDE SEQUENCE [LARGE SCALE GENOMIC DNA]</scope>
    <source>
        <strain evidence="1 2">DSM 29589</strain>
    </source>
</reference>
<dbReference type="PANTHER" id="PTHR47623">
    <property type="entry name" value="OS09G0287300 PROTEIN"/>
    <property type="match status" value="1"/>
</dbReference>
<accession>A0A1M7H6T0</accession>
<dbReference type="SMART" id="SM00855">
    <property type="entry name" value="PGAM"/>
    <property type="match status" value="1"/>
</dbReference>
<name>A0A1M7H6T0_9RHOB</name>
<dbReference type="InterPro" id="IPR013078">
    <property type="entry name" value="His_Pase_superF_clade-1"/>
</dbReference>
<dbReference type="RefSeq" id="WP_073036130.1">
    <property type="nucleotide sequence ID" value="NZ_BMLR01000008.1"/>
</dbReference>
<dbReference type="PANTHER" id="PTHR47623:SF1">
    <property type="entry name" value="OS09G0287300 PROTEIN"/>
    <property type="match status" value="1"/>
</dbReference>
<dbReference type="SUPFAM" id="SSF53254">
    <property type="entry name" value="Phosphoglycerate mutase-like"/>
    <property type="match status" value="1"/>
</dbReference>
<dbReference type="Pfam" id="PF00300">
    <property type="entry name" value="His_Phos_1"/>
    <property type="match status" value="1"/>
</dbReference>
<dbReference type="CDD" id="cd07067">
    <property type="entry name" value="HP_PGM_like"/>
    <property type="match status" value="1"/>
</dbReference>
<proteinExistence type="predicted"/>
<sequence length="164" mass="17637">MTLRLILMRHAKSSWDDPALSDHARPLNGRGRRSASALGDWLRARGFLPDQILSSSSERTRETCARLGLDAPAQFTDMLYHAGPATMLRVLHGASGQIVLMLGHNPGIADFAHTLVATPPPHPGFGTYPTCATLVADFPVTDWADLAPGTGQTVDFIVPRDLTG</sequence>
<dbReference type="STRING" id="337701.SAMN05444398_11216"/>
<dbReference type="Gene3D" id="3.40.50.1240">
    <property type="entry name" value="Phosphoglycerate mutase-like"/>
    <property type="match status" value="1"/>
</dbReference>
<organism evidence="1 2">
    <name type="scientific">Roseovarius pacificus</name>
    <dbReference type="NCBI Taxonomy" id="337701"/>
    <lineage>
        <taxon>Bacteria</taxon>
        <taxon>Pseudomonadati</taxon>
        <taxon>Pseudomonadota</taxon>
        <taxon>Alphaproteobacteria</taxon>
        <taxon>Rhodobacterales</taxon>
        <taxon>Roseobacteraceae</taxon>
        <taxon>Roseovarius</taxon>
    </lineage>
</organism>
<gene>
    <name evidence="1" type="ORF">SAMN05444398_11216</name>
</gene>
<dbReference type="OrthoDB" id="9810154at2"/>
<evidence type="ECO:0000313" key="1">
    <source>
        <dbReference type="EMBL" id="SHM24294.1"/>
    </source>
</evidence>
<evidence type="ECO:0000313" key="2">
    <source>
        <dbReference type="Proteomes" id="UP000183974"/>
    </source>
</evidence>